<evidence type="ECO:0000313" key="1">
    <source>
        <dbReference type="EMBL" id="KAJ0406110.1"/>
    </source>
</evidence>
<gene>
    <name evidence="1" type="ORF">P43SY_008361</name>
</gene>
<dbReference type="PANTHER" id="PTHR21255">
    <property type="entry name" value="T-COMPLEX-ASSOCIATED-TESTIS-EXPRESSED 1/ DYNEIN LIGHT CHAIN"/>
    <property type="match status" value="1"/>
</dbReference>
<dbReference type="CDD" id="cd21455">
    <property type="entry name" value="DLC-like_DYNLT1_DYNLT3"/>
    <property type="match status" value="1"/>
</dbReference>
<dbReference type="Proteomes" id="UP001209570">
    <property type="component" value="Unassembled WGS sequence"/>
</dbReference>
<dbReference type="AlphaFoldDB" id="A0AAD5LQD5"/>
<comment type="caution">
    <text evidence="1">The sequence shown here is derived from an EMBL/GenBank/DDBJ whole genome shotgun (WGS) entry which is preliminary data.</text>
</comment>
<keyword evidence="2" id="KW-1185">Reference proteome</keyword>
<evidence type="ECO:0000313" key="2">
    <source>
        <dbReference type="Proteomes" id="UP001209570"/>
    </source>
</evidence>
<organism evidence="1 2">
    <name type="scientific">Pythium insidiosum</name>
    <name type="common">Pythiosis disease agent</name>
    <dbReference type="NCBI Taxonomy" id="114742"/>
    <lineage>
        <taxon>Eukaryota</taxon>
        <taxon>Sar</taxon>
        <taxon>Stramenopiles</taxon>
        <taxon>Oomycota</taxon>
        <taxon>Peronosporomycetes</taxon>
        <taxon>Pythiales</taxon>
        <taxon>Pythiaceae</taxon>
        <taxon>Pythium</taxon>
    </lineage>
</organism>
<dbReference type="InterPro" id="IPR038586">
    <property type="entry name" value="Tctex-1-like_sf"/>
</dbReference>
<dbReference type="GO" id="GO:0005737">
    <property type="term" value="C:cytoplasm"/>
    <property type="evidence" value="ECO:0007669"/>
    <property type="project" value="TreeGrafter"/>
</dbReference>
<dbReference type="Gene3D" id="3.30.1140.40">
    <property type="entry name" value="Tctex-1"/>
    <property type="match status" value="1"/>
</dbReference>
<dbReference type="PANTHER" id="PTHR21255:SF4">
    <property type="entry name" value="DYNEIN LIGHT CHAIN TCTEX-TYPE"/>
    <property type="match status" value="1"/>
</dbReference>
<dbReference type="Pfam" id="PF03645">
    <property type="entry name" value="Tctex-1"/>
    <property type="match status" value="1"/>
</dbReference>
<proteinExistence type="predicted"/>
<dbReference type="GO" id="GO:0005868">
    <property type="term" value="C:cytoplasmic dynein complex"/>
    <property type="evidence" value="ECO:0007669"/>
    <property type="project" value="TreeGrafter"/>
</dbReference>
<reference evidence="1" key="1">
    <citation type="submission" date="2021-12" db="EMBL/GenBank/DDBJ databases">
        <title>Prjna785345.</title>
        <authorList>
            <person name="Rujirawat T."/>
            <person name="Krajaejun T."/>
        </authorList>
    </citation>
    <scope>NUCLEOTIDE SEQUENCE</scope>
    <source>
        <strain evidence="1">Pi057C3</strain>
    </source>
</reference>
<dbReference type="InterPro" id="IPR005334">
    <property type="entry name" value="Tctex-1-like"/>
</dbReference>
<accession>A0AAD5LQD5</accession>
<name>A0AAD5LQD5_PYTIN</name>
<evidence type="ECO:0008006" key="3">
    <source>
        <dbReference type="Google" id="ProtNLM"/>
    </source>
</evidence>
<protein>
    <recommendedName>
        <fullName evidence="3">Dynein light chain Tctex-type</fullName>
    </recommendedName>
</protein>
<dbReference type="EMBL" id="JAKCXM010000036">
    <property type="protein sequence ID" value="KAJ0406110.1"/>
    <property type="molecule type" value="Genomic_DNA"/>
</dbReference>
<dbReference type="GO" id="GO:0045505">
    <property type="term" value="F:dynein intermediate chain binding"/>
    <property type="evidence" value="ECO:0007669"/>
    <property type="project" value="TreeGrafter"/>
</dbReference>
<sequence length="113" mass="12402">MPPAAACFDFPLLKDDVSAIVQDAVLSTLEGNTYDHAKVNDWINQMTTACIDDLRKLSTNFKFIVTCFLRQKKGAGVECCSVAYWDEKSDGGCTVSWENATISVVLKVYGLAL</sequence>
<dbReference type="GO" id="GO:0007018">
    <property type="term" value="P:microtubule-based movement"/>
    <property type="evidence" value="ECO:0007669"/>
    <property type="project" value="TreeGrafter"/>
</dbReference>